<sequence>MKFSSPTASPCSSPYLPSRRQRRRRRVFLVFSFFVVRAFLLLHLPVAGQVERAVDVLDDDDRLAGRLDEELAQLGVGLHGGQLEVVDVVVEELAMARSFVDLPVRGARTAEGDEVVDDLALLAGHGEVSKVDGCSKGRGSTATA</sequence>
<reference evidence="2 3" key="1">
    <citation type="journal article" date="2016" name="DNA Res.">
        <title>The draft genome of MD-2 pineapple using hybrid error correction of long reads.</title>
        <authorList>
            <person name="Redwan R.M."/>
            <person name="Saidin A."/>
            <person name="Kumar S.V."/>
        </authorList>
    </citation>
    <scope>NUCLEOTIDE SEQUENCE [LARGE SCALE GENOMIC DNA]</scope>
    <source>
        <strain evidence="3">cv. MD2</strain>
        <tissue evidence="2">Leaf</tissue>
    </source>
</reference>
<gene>
    <name evidence="2" type="ORF">ACMD2_18674</name>
</gene>
<proteinExistence type="predicted"/>
<organism evidence="2 3">
    <name type="scientific">Ananas comosus</name>
    <name type="common">Pineapple</name>
    <name type="synonym">Ananas ananas</name>
    <dbReference type="NCBI Taxonomy" id="4615"/>
    <lineage>
        <taxon>Eukaryota</taxon>
        <taxon>Viridiplantae</taxon>
        <taxon>Streptophyta</taxon>
        <taxon>Embryophyta</taxon>
        <taxon>Tracheophyta</taxon>
        <taxon>Spermatophyta</taxon>
        <taxon>Magnoliopsida</taxon>
        <taxon>Liliopsida</taxon>
        <taxon>Poales</taxon>
        <taxon>Bromeliaceae</taxon>
        <taxon>Bromelioideae</taxon>
        <taxon>Ananas</taxon>
    </lineage>
</organism>
<evidence type="ECO:0000256" key="1">
    <source>
        <dbReference type="SAM" id="Phobius"/>
    </source>
</evidence>
<feature type="transmembrane region" description="Helical" evidence="1">
    <location>
        <begin position="27"/>
        <end position="46"/>
    </location>
</feature>
<keyword evidence="1" id="KW-1133">Transmembrane helix</keyword>
<keyword evidence="1" id="KW-0812">Transmembrane</keyword>
<dbReference type="EMBL" id="LSRQ01005376">
    <property type="protein sequence ID" value="OAY67705.1"/>
    <property type="molecule type" value="Genomic_DNA"/>
</dbReference>
<dbReference type="Proteomes" id="UP000092600">
    <property type="component" value="Unassembled WGS sequence"/>
</dbReference>
<protein>
    <submittedName>
        <fullName evidence="2">Uncharacterized protein</fullName>
    </submittedName>
</protein>
<accession>A0A199USV3</accession>
<comment type="caution">
    <text evidence="2">The sequence shown here is derived from an EMBL/GenBank/DDBJ whole genome shotgun (WGS) entry which is preliminary data.</text>
</comment>
<name>A0A199USV3_ANACO</name>
<keyword evidence="1" id="KW-0472">Membrane</keyword>
<evidence type="ECO:0000313" key="2">
    <source>
        <dbReference type="EMBL" id="OAY67705.1"/>
    </source>
</evidence>
<dbReference type="AlphaFoldDB" id="A0A199USV3"/>
<evidence type="ECO:0000313" key="3">
    <source>
        <dbReference type="Proteomes" id="UP000092600"/>
    </source>
</evidence>